<dbReference type="Gene3D" id="3.20.20.10">
    <property type="entry name" value="Alanine racemase"/>
    <property type="match status" value="1"/>
</dbReference>
<feature type="domain" description="Alanine racemase N-terminal" evidence="1">
    <location>
        <begin position="36"/>
        <end position="226"/>
    </location>
</feature>
<keyword evidence="3" id="KW-1185">Reference proteome</keyword>
<protein>
    <submittedName>
        <fullName evidence="2">Amino acid deaminase/aldolase</fullName>
    </submittedName>
</protein>
<dbReference type="PANTHER" id="PTHR28004:SF2">
    <property type="entry name" value="D-SERINE DEHYDRATASE"/>
    <property type="match status" value="1"/>
</dbReference>
<reference evidence="2 3" key="1">
    <citation type="submission" date="2019-08" db="EMBL/GenBank/DDBJ databases">
        <title>Agrococcus lahaulensis sp. nov., isolated from a cold desert of the Indian Himalayas.</title>
        <authorList>
            <person name="Qu J.H."/>
        </authorList>
    </citation>
    <scope>NUCLEOTIDE SEQUENCE [LARGE SCALE GENOMIC DNA]</scope>
    <source>
        <strain evidence="2 3">NS18</strain>
    </source>
</reference>
<dbReference type="AlphaFoldDB" id="A0A5M8Q6N5"/>
<comment type="caution">
    <text evidence="2">The sequence shown here is derived from an EMBL/GenBank/DDBJ whole genome shotgun (WGS) entry which is preliminary data.</text>
</comment>
<dbReference type="InterPro" id="IPR051466">
    <property type="entry name" value="D-amino_acid_metab_enzyme"/>
</dbReference>
<dbReference type="OrthoDB" id="2445260at2"/>
<dbReference type="PANTHER" id="PTHR28004">
    <property type="entry name" value="ZGC:162816-RELATED"/>
    <property type="match status" value="1"/>
</dbReference>
<dbReference type="SUPFAM" id="SSF51419">
    <property type="entry name" value="PLP-binding barrel"/>
    <property type="match status" value="1"/>
</dbReference>
<sequence>MSGIRLEGAAPWLAEGHWRRLDAATAHLDGPFAALSLEALAHNAADMARRAAGTRLRLATKSVRSRPVIEAVLRLPGWHGVLAATLPEALWLAATVDDVLLGYPTVDRGALRALAADDLARERVTLMVDSVEHLDAIDRAAPGHPELRVAIELDASLEVGPLRAGVRRSPQHRPEQLRALARAVADRRGFRLVGVMAYEAQIAGVQDARSRGLAPAAAVRAMQGLSRRELRERRGAAIAAVREVAELELVNGGGTGSIESTAADASVTEIGAGSGLFGPHLFDGYRSFRPAPALAFALPVVRRPGPGSVTLLGGGWVASGPAGVDKQPLVAWPEGMRLDPREGAGEVQTPVLGEAADRLRLGDRVWLRHAKAGELCERIDRLHVVSGDQVVTSIPTYRGEGRALL</sequence>
<dbReference type="Proteomes" id="UP000323221">
    <property type="component" value="Unassembled WGS sequence"/>
</dbReference>
<gene>
    <name evidence="2" type="ORF">FQ330_12535</name>
</gene>
<evidence type="ECO:0000313" key="2">
    <source>
        <dbReference type="EMBL" id="KAA6430546.1"/>
    </source>
</evidence>
<dbReference type="RefSeq" id="WP_146358020.1">
    <property type="nucleotide sequence ID" value="NZ_VOIR01000018.1"/>
</dbReference>
<evidence type="ECO:0000313" key="3">
    <source>
        <dbReference type="Proteomes" id="UP000323221"/>
    </source>
</evidence>
<organism evidence="2 3">
    <name type="scientific">Agrococcus sediminis</name>
    <dbReference type="NCBI Taxonomy" id="2599924"/>
    <lineage>
        <taxon>Bacteria</taxon>
        <taxon>Bacillati</taxon>
        <taxon>Actinomycetota</taxon>
        <taxon>Actinomycetes</taxon>
        <taxon>Micrococcales</taxon>
        <taxon>Microbacteriaceae</taxon>
        <taxon>Agrococcus</taxon>
    </lineage>
</organism>
<name>A0A5M8Q6N5_9MICO</name>
<dbReference type="GO" id="GO:0008721">
    <property type="term" value="F:D-serine ammonia-lyase activity"/>
    <property type="evidence" value="ECO:0007669"/>
    <property type="project" value="TreeGrafter"/>
</dbReference>
<dbReference type="GO" id="GO:0036088">
    <property type="term" value="P:D-serine catabolic process"/>
    <property type="evidence" value="ECO:0007669"/>
    <property type="project" value="TreeGrafter"/>
</dbReference>
<proteinExistence type="predicted"/>
<evidence type="ECO:0000259" key="1">
    <source>
        <dbReference type="Pfam" id="PF01168"/>
    </source>
</evidence>
<dbReference type="EMBL" id="VOIR01000018">
    <property type="protein sequence ID" value="KAA6430546.1"/>
    <property type="molecule type" value="Genomic_DNA"/>
</dbReference>
<accession>A0A5M8Q6N5</accession>
<dbReference type="Pfam" id="PF01168">
    <property type="entry name" value="Ala_racemase_N"/>
    <property type="match status" value="1"/>
</dbReference>
<dbReference type="InterPro" id="IPR001608">
    <property type="entry name" value="Ala_racemase_N"/>
</dbReference>
<dbReference type="InterPro" id="IPR029066">
    <property type="entry name" value="PLP-binding_barrel"/>
</dbReference>